<organism evidence="7 8">
    <name type="scientific">Felis catus</name>
    <name type="common">Cat</name>
    <name type="synonym">Felis silvestris catus</name>
    <dbReference type="NCBI Taxonomy" id="9685"/>
    <lineage>
        <taxon>Eukaryota</taxon>
        <taxon>Metazoa</taxon>
        <taxon>Chordata</taxon>
        <taxon>Craniata</taxon>
        <taxon>Vertebrata</taxon>
        <taxon>Euteleostomi</taxon>
        <taxon>Mammalia</taxon>
        <taxon>Eutheria</taxon>
        <taxon>Laurasiatheria</taxon>
        <taxon>Carnivora</taxon>
        <taxon>Feliformia</taxon>
        <taxon>Felidae</taxon>
        <taxon>Felinae</taxon>
        <taxon>Felis</taxon>
    </lineage>
</organism>
<evidence type="ECO:0000256" key="2">
    <source>
        <dbReference type="ARBA" id="ARBA00022980"/>
    </source>
</evidence>
<dbReference type="Ensembl" id="ENSFCTT00005009612.1">
    <property type="protein sequence ID" value="ENSFCTP00005005958.1"/>
    <property type="gene ID" value="ENSFCTG00005003580.1"/>
</dbReference>
<proteinExistence type="inferred from homology"/>
<dbReference type="PANTHER" id="PTHR12059:SF5">
    <property type="entry name" value="LARGE RIBOSOMAL SUBUNIT PROTEIN UL23M"/>
    <property type="match status" value="1"/>
</dbReference>
<evidence type="ECO:0000256" key="6">
    <source>
        <dbReference type="SAM" id="MobiDB-lite"/>
    </source>
</evidence>
<feature type="region of interest" description="Disordered" evidence="6">
    <location>
        <begin position="43"/>
        <end position="162"/>
    </location>
</feature>
<feature type="region of interest" description="Disordered" evidence="6">
    <location>
        <begin position="1"/>
        <end position="31"/>
    </location>
</feature>
<dbReference type="InterPro" id="IPR012677">
    <property type="entry name" value="Nucleotide-bd_a/b_plait_sf"/>
</dbReference>
<reference evidence="7" key="2">
    <citation type="submission" date="2025-08" db="UniProtKB">
        <authorList>
            <consortium name="Ensembl"/>
        </authorList>
    </citation>
    <scope>IDENTIFICATION</scope>
    <source>
        <strain evidence="7">breed Abyssinian</strain>
    </source>
</reference>
<dbReference type="InterPro" id="IPR013025">
    <property type="entry name" value="Ribosomal_uL23-like"/>
</dbReference>
<feature type="compositionally biased region" description="Gly residues" evidence="6">
    <location>
        <begin position="43"/>
        <end position="59"/>
    </location>
</feature>
<evidence type="ECO:0000256" key="1">
    <source>
        <dbReference type="ARBA" id="ARBA00006700"/>
    </source>
</evidence>
<keyword evidence="2" id="KW-0689">Ribosomal protein</keyword>
<sequence length="488" mass="51506">MGMGDRCTGRGVGGRCEGRGGGRDRRGRGRGCGCGRGVLGGGAGRRAGGWGGARGGARGGAPRALPEARGRCGVSTRAVRAPPSARGPEAGDGAECAVSDRGPGARGAGLGGVGGGVQDGGLRTRRGPRAPAREGHRRPRRRGEDTVRVSAGTPAARPPRQRLTPRVPCERRRPRDERVAHALARGRPGWTCGPVAGPGRPGRCSGAEGPARTWGAARAAGREESRRDLRGGWGHGYPLYQLGNPQLRVFRTNFFIRLVRPGTAQPEDTVQFRIPMEMTRVDVRNYLERIYNVPVAAVRTRVQHGSNRKRDYRNVRMKKPDYKVAYVQLAELAFRAHSADGRGPRRAFRNFSGASCVAPLDLEHAVATGGSTQVQGVRAQAETRALRAPKGLLPQMDGLAWPPTGLRLGGSYCPGGGGGGVGGSRLRAWVGSPHPGALAEPPPLWIGLWGTGTFCPVLWIVCCLAGGSGRGSRTPSQLLPVRDQSRGE</sequence>
<dbReference type="Proteomes" id="UP000823872">
    <property type="component" value="Chromosome D1"/>
</dbReference>
<protein>
    <recommendedName>
        <fullName evidence="4">Large ribosomal subunit protein uL23m</fullName>
    </recommendedName>
    <alternativeName>
        <fullName evidence="5">39S ribosomal protein L23, mitochondrial</fullName>
    </alternativeName>
</protein>
<dbReference type="Gene3D" id="3.30.70.330">
    <property type="match status" value="1"/>
</dbReference>
<reference evidence="7" key="3">
    <citation type="submission" date="2025-09" db="UniProtKB">
        <authorList>
            <consortium name="Ensembl"/>
        </authorList>
    </citation>
    <scope>IDENTIFICATION</scope>
    <source>
        <strain evidence="7">breed Abyssinian</strain>
    </source>
</reference>
<keyword evidence="8" id="KW-1185">Reference proteome</keyword>
<dbReference type="SUPFAM" id="SSF54189">
    <property type="entry name" value="Ribosomal proteins S24e, L23 and L15e"/>
    <property type="match status" value="1"/>
</dbReference>
<dbReference type="InterPro" id="IPR012678">
    <property type="entry name" value="Ribosomal_uL23/eL15/eS24_sf"/>
</dbReference>
<evidence type="ECO:0000256" key="4">
    <source>
        <dbReference type="ARBA" id="ARBA00039977"/>
    </source>
</evidence>
<evidence type="ECO:0000313" key="7">
    <source>
        <dbReference type="Ensembl" id="ENSFCTP00005005958.1"/>
    </source>
</evidence>
<evidence type="ECO:0000313" key="8">
    <source>
        <dbReference type="Proteomes" id="UP000823872"/>
    </source>
</evidence>
<comment type="similarity">
    <text evidence="1">Belongs to the universal ribosomal protein uL23 family.</text>
</comment>
<name>A0ABI7W6I8_FELCA</name>
<keyword evidence="3" id="KW-0687">Ribonucleoprotein</keyword>
<dbReference type="GeneTree" id="ENSGT00390000007739"/>
<reference evidence="7 8" key="1">
    <citation type="submission" date="2021-02" db="EMBL/GenBank/DDBJ databases">
        <title>Safari Cat Assemblies.</title>
        <authorList>
            <person name="Bredemeyer K.R."/>
            <person name="Murphy W.J."/>
        </authorList>
    </citation>
    <scope>NUCLEOTIDE SEQUENCE [LARGE SCALE GENOMIC DNA]</scope>
</reference>
<feature type="region of interest" description="Disordered" evidence="6">
    <location>
        <begin position="468"/>
        <end position="488"/>
    </location>
</feature>
<evidence type="ECO:0000256" key="3">
    <source>
        <dbReference type="ARBA" id="ARBA00023274"/>
    </source>
</evidence>
<evidence type="ECO:0000256" key="5">
    <source>
        <dbReference type="ARBA" id="ARBA00041375"/>
    </source>
</evidence>
<feature type="compositionally biased region" description="Gly residues" evidence="6">
    <location>
        <begin position="104"/>
        <end position="119"/>
    </location>
</feature>
<accession>A0ABI7W6I8</accession>
<dbReference type="PANTHER" id="PTHR12059">
    <property type="entry name" value="RIBOSOMAL PROTEIN L23-RELATED"/>
    <property type="match status" value="1"/>
</dbReference>
<dbReference type="Pfam" id="PF00276">
    <property type="entry name" value="Ribosomal_L23"/>
    <property type="match status" value="1"/>
</dbReference>